<evidence type="ECO:0000313" key="6">
    <source>
        <dbReference type="EMBL" id="RIJ49059.1"/>
    </source>
</evidence>
<evidence type="ECO:0000259" key="5">
    <source>
        <dbReference type="PROSITE" id="PS51178"/>
    </source>
</evidence>
<dbReference type="GO" id="GO:0004180">
    <property type="term" value="F:carboxypeptidase activity"/>
    <property type="evidence" value="ECO:0007669"/>
    <property type="project" value="UniProtKB-KW"/>
</dbReference>
<dbReference type="EMBL" id="QWGR01000003">
    <property type="protein sequence ID" value="RIJ49059.1"/>
    <property type="molecule type" value="Genomic_DNA"/>
</dbReference>
<accession>A0A399T1Z7</accession>
<dbReference type="RefSeq" id="WP_119436945.1">
    <property type="nucleotide sequence ID" value="NZ_QWGR01000003.1"/>
</dbReference>
<keyword evidence="3 4" id="KW-0472">Membrane</keyword>
<dbReference type="SUPFAM" id="SSF54184">
    <property type="entry name" value="Penicillin-binding protein 2x (pbp-2x), c-terminal domain"/>
    <property type="match status" value="1"/>
</dbReference>
<dbReference type="Gene3D" id="3.90.1310.10">
    <property type="entry name" value="Penicillin-binding protein 2a (Domain 2)"/>
    <property type="match status" value="1"/>
</dbReference>
<proteinExistence type="predicted"/>
<protein>
    <submittedName>
        <fullName evidence="6">PASTA domain-containing protein</fullName>
    </submittedName>
</protein>
<dbReference type="InterPro" id="IPR012338">
    <property type="entry name" value="Beta-lactam/transpept-like"/>
</dbReference>
<keyword evidence="7" id="KW-1185">Reference proteome</keyword>
<dbReference type="SUPFAM" id="SSF56601">
    <property type="entry name" value="beta-lactamase/transpeptidase-like"/>
    <property type="match status" value="1"/>
</dbReference>
<organism evidence="6 7">
    <name type="scientific">Maribellus luteus</name>
    <dbReference type="NCBI Taxonomy" id="2305463"/>
    <lineage>
        <taxon>Bacteria</taxon>
        <taxon>Pseudomonadati</taxon>
        <taxon>Bacteroidota</taxon>
        <taxon>Bacteroidia</taxon>
        <taxon>Marinilabiliales</taxon>
        <taxon>Prolixibacteraceae</taxon>
        <taxon>Maribellus</taxon>
    </lineage>
</organism>
<keyword evidence="2" id="KW-0645">Protease</keyword>
<evidence type="ECO:0000256" key="4">
    <source>
        <dbReference type="SAM" id="Phobius"/>
    </source>
</evidence>
<dbReference type="Pfam" id="PF00905">
    <property type="entry name" value="Transpeptidase"/>
    <property type="match status" value="1"/>
</dbReference>
<dbReference type="GO" id="GO:0071555">
    <property type="term" value="P:cell wall organization"/>
    <property type="evidence" value="ECO:0007669"/>
    <property type="project" value="TreeGrafter"/>
</dbReference>
<evidence type="ECO:0000256" key="1">
    <source>
        <dbReference type="ARBA" id="ARBA00004370"/>
    </source>
</evidence>
<dbReference type="GO" id="GO:0008658">
    <property type="term" value="F:penicillin binding"/>
    <property type="evidence" value="ECO:0007669"/>
    <property type="project" value="InterPro"/>
</dbReference>
<dbReference type="Pfam" id="PF03793">
    <property type="entry name" value="PASTA"/>
    <property type="match status" value="1"/>
</dbReference>
<evidence type="ECO:0000256" key="2">
    <source>
        <dbReference type="ARBA" id="ARBA00022645"/>
    </source>
</evidence>
<feature type="domain" description="PASTA" evidence="5">
    <location>
        <begin position="642"/>
        <end position="700"/>
    </location>
</feature>
<name>A0A399T1Z7_9BACT</name>
<dbReference type="CDD" id="cd06575">
    <property type="entry name" value="PASTA_Pbp2x-like_2"/>
    <property type="match status" value="1"/>
</dbReference>
<dbReference type="InterPro" id="IPR001460">
    <property type="entry name" value="PCN-bd_Tpept"/>
</dbReference>
<dbReference type="Gene3D" id="3.40.710.10">
    <property type="entry name" value="DD-peptidase/beta-lactamase superfamily"/>
    <property type="match status" value="1"/>
</dbReference>
<dbReference type="InterPro" id="IPR036138">
    <property type="entry name" value="PBP_dimer_sf"/>
</dbReference>
<dbReference type="PROSITE" id="PS51178">
    <property type="entry name" value="PASTA"/>
    <property type="match status" value="1"/>
</dbReference>
<keyword evidence="2" id="KW-0378">Hydrolase</keyword>
<dbReference type="OrthoDB" id="9804124at2"/>
<dbReference type="PANTHER" id="PTHR30627">
    <property type="entry name" value="PEPTIDOGLYCAN D,D-TRANSPEPTIDASE"/>
    <property type="match status" value="1"/>
</dbReference>
<feature type="transmembrane region" description="Helical" evidence="4">
    <location>
        <begin position="12"/>
        <end position="30"/>
    </location>
</feature>
<keyword evidence="4" id="KW-0812">Transmembrane</keyword>
<keyword evidence="2" id="KW-0121">Carboxypeptidase</keyword>
<dbReference type="GO" id="GO:0005886">
    <property type="term" value="C:plasma membrane"/>
    <property type="evidence" value="ECO:0007669"/>
    <property type="project" value="TreeGrafter"/>
</dbReference>
<dbReference type="Proteomes" id="UP000265926">
    <property type="component" value="Unassembled WGS sequence"/>
</dbReference>
<dbReference type="Gene3D" id="3.30.10.20">
    <property type="match status" value="1"/>
</dbReference>
<evidence type="ECO:0000256" key="3">
    <source>
        <dbReference type="ARBA" id="ARBA00023136"/>
    </source>
</evidence>
<comment type="caution">
    <text evidence="6">The sequence shown here is derived from an EMBL/GenBank/DDBJ whole genome shotgun (WGS) entry which is preliminary data.</text>
</comment>
<keyword evidence="4" id="KW-1133">Transmembrane helix</keyword>
<dbReference type="Pfam" id="PF03717">
    <property type="entry name" value="PBP_dimer"/>
    <property type="match status" value="1"/>
</dbReference>
<sequence length="700" mass="77253">MGIRKTILTRFALVYFVLLLFTLIVIGKLFSVQRIKNDRWQQIEENLSKNTVVVEPTRGNICAEDGSVLATSVPGYFVRIDLAADGVKKVFNNECDSLAWHLSRFFKDASQNEYLRKLKGAYKAGNRGFLITSRKIDYLELQQLKKFPILRRGRYGGGMIVEQENKRVNPLGSLALRTIGSLNKGEYEEINGPIGYTGLERAYESYLKGQDGVSYRQNLSGRWVIRTEIEPQDGMDVVTTLNVKLQDIVESALYNQLLQSNADWATAILMEVKTGELKAIANLGKGESGYYEKDNYALGHRGCFEPGSSFKLVSLMAALEDGVVDTSDVVDTGNGSWANNGRVIRDTHGYGKLTVKQVFEKSSNIGTAKIITDHYAKNPKKYVDRVYSFGVNKALGIEIEGEGRPYFKYPGDADWWGTTLAGMSYGYETKMTPLQILTFYNAVANGGKMVKPRMVKEIRDNGILVKRFDPEVLNPMIASRETIGKAQDMLEGVCERGTGTTIQGKYFKVAGKTGTARVATSSSGYSKGMYLASFTGYFPADNPQYSLIVTFNNPRGTYYGGSVAGPVFKEISEKVYASQILASLEDEQEEDRVRNLKIAKGNTEDILEVADELELENVKGEPESLLANVEENDNQLLVTGAEFQQGLVPDVRGMGASDAIFLLENAGLKVKINGVGKVKTQSLRAGAKCSPGQTIYIALG</sequence>
<dbReference type="InterPro" id="IPR005543">
    <property type="entry name" value="PASTA_dom"/>
</dbReference>
<dbReference type="SUPFAM" id="SSF56519">
    <property type="entry name" value="Penicillin binding protein dimerisation domain"/>
    <property type="match status" value="1"/>
</dbReference>
<evidence type="ECO:0000313" key="7">
    <source>
        <dbReference type="Proteomes" id="UP000265926"/>
    </source>
</evidence>
<dbReference type="InterPro" id="IPR050515">
    <property type="entry name" value="Beta-lactam/transpept"/>
</dbReference>
<reference evidence="6 7" key="1">
    <citation type="submission" date="2018-08" db="EMBL/GenBank/DDBJ databases">
        <title>Pallidiluteibacterium maritimus gen. nov., sp. nov., isolated from coastal sediment.</title>
        <authorList>
            <person name="Zhou L.Y."/>
        </authorList>
    </citation>
    <scope>NUCLEOTIDE SEQUENCE [LARGE SCALE GENOMIC DNA]</scope>
    <source>
        <strain evidence="6 7">XSD2</strain>
    </source>
</reference>
<dbReference type="PANTHER" id="PTHR30627:SF1">
    <property type="entry name" value="PEPTIDOGLYCAN D,D-TRANSPEPTIDASE FTSI"/>
    <property type="match status" value="1"/>
</dbReference>
<gene>
    <name evidence="6" type="ORF">D1614_05685</name>
</gene>
<dbReference type="InterPro" id="IPR005311">
    <property type="entry name" value="PBP_dimer"/>
</dbReference>
<dbReference type="AlphaFoldDB" id="A0A399T1Z7"/>
<dbReference type="Gene3D" id="3.30.450.330">
    <property type="match status" value="1"/>
</dbReference>
<dbReference type="SMART" id="SM00740">
    <property type="entry name" value="PASTA"/>
    <property type="match status" value="1"/>
</dbReference>
<comment type="subcellular location">
    <subcellularLocation>
        <location evidence="1">Membrane</location>
    </subcellularLocation>
</comment>